<dbReference type="EMBL" id="MT631395">
    <property type="protein sequence ID" value="QNO49711.1"/>
    <property type="molecule type" value="Genomic_DNA"/>
</dbReference>
<evidence type="ECO:0000313" key="3">
    <source>
        <dbReference type="EMBL" id="QNO49739.1"/>
    </source>
</evidence>
<proteinExistence type="predicted"/>
<dbReference type="EMBL" id="MT631395">
    <property type="protein sequence ID" value="QNO49739.1"/>
    <property type="molecule type" value="Genomic_DNA"/>
</dbReference>
<accession>A0A7G9YNX7</accession>
<evidence type="ECO:0000313" key="2">
    <source>
        <dbReference type="EMBL" id="QNO49711.1"/>
    </source>
</evidence>
<sequence length="533" mass="60030">MTSLFKVFVSSVQKELEDERLIIRNLVNTDSFLSAHCTPVLYEYEPASADKVLEGCLRSLNNCQVYLLIVGVQYGTPAGGLSITHSEYRHAKQRELPILAFIKGERTVKRESGADVLLKELEADGLKYKRFGNVIELQKEVRAALVRLLHDRFGIVPTSDENLIADQTIEATSKFESQPLMRIRWEDLNQDMARRLVGVAEGRNIDELSSEDVLAGVMLRGLVWRESESREYYATAAGVVLLAKDPSAVFPQCRVLADAYRGSEPDGEPRDHEDIRGPMPEVIERAIAFIDRNTRHPMKVVGLNRVRLDEYPVEAMREGLVNAVAHRQYEDAGRKIMLEVFSDRVIVFSPGLPPSPITLADLRKGKYRPCSRNPVLAQCLSYFHRIEERGSGFRRMREQMLNHGLDMPLIGTDTGYFQVTFPGPGENIERLRVPEQLMRVTPAVEAQLNERQRKMMQWLVEGEELTSRQCAAEFGVTRAVTSVALGKLVEMGLAEKLGAGRSTRYCLKELVKSSSNRQVKSVNRKVKGKNGDA</sequence>
<dbReference type="Gene3D" id="1.10.10.10">
    <property type="entry name" value="Winged helix-like DNA-binding domain superfamily/Winged helix DNA-binding domain"/>
    <property type="match status" value="1"/>
</dbReference>
<dbReference type="PANTHER" id="PTHR30595">
    <property type="entry name" value="GLPR-RELATED TRANSCRIPTIONAL REPRESSOR"/>
    <property type="match status" value="1"/>
</dbReference>
<dbReference type="AlphaFoldDB" id="A0A7G9YNX7"/>
<dbReference type="InterPro" id="IPR025139">
    <property type="entry name" value="DUF4062"/>
</dbReference>
<evidence type="ECO:0000259" key="1">
    <source>
        <dbReference type="Pfam" id="PF13271"/>
    </source>
</evidence>
<dbReference type="InterPro" id="IPR036390">
    <property type="entry name" value="WH_DNA-bd_sf"/>
</dbReference>
<dbReference type="Pfam" id="PF13271">
    <property type="entry name" value="DUF4062"/>
    <property type="match status" value="1"/>
</dbReference>
<reference evidence="2" key="1">
    <citation type="submission" date="2020-06" db="EMBL/GenBank/DDBJ databases">
        <title>Unique genomic features of the anaerobic methanotrophic archaea.</title>
        <authorList>
            <person name="Chadwick G.L."/>
            <person name="Skennerton C.T."/>
            <person name="Laso-Perez R."/>
            <person name="Leu A.O."/>
            <person name="Speth D.R."/>
            <person name="Yu H."/>
            <person name="Morgan-Lang C."/>
            <person name="Hatzenpichler R."/>
            <person name="Goudeau D."/>
            <person name="Malmstrom R."/>
            <person name="Brazelton W.J."/>
            <person name="Woyke T."/>
            <person name="Hallam S.J."/>
            <person name="Tyson G.W."/>
            <person name="Wegener G."/>
            <person name="Boetius A."/>
            <person name="Orphan V."/>
        </authorList>
    </citation>
    <scope>NUCLEOTIDE SEQUENCE</scope>
</reference>
<feature type="domain" description="DUF4062" evidence="1">
    <location>
        <begin position="6"/>
        <end position="91"/>
    </location>
</feature>
<protein>
    <recommendedName>
        <fullName evidence="1">DUF4062 domain-containing protein</fullName>
    </recommendedName>
</protein>
<dbReference type="Pfam" id="PF13749">
    <property type="entry name" value="HATPase_c_4"/>
    <property type="match status" value="1"/>
</dbReference>
<dbReference type="SUPFAM" id="SSF46785">
    <property type="entry name" value="Winged helix' DNA-binding domain"/>
    <property type="match status" value="1"/>
</dbReference>
<dbReference type="InterPro" id="IPR038475">
    <property type="entry name" value="RecG_C_sf"/>
</dbReference>
<dbReference type="Gene3D" id="3.30.565.60">
    <property type="match status" value="1"/>
</dbReference>
<name>A0A7G9YNX7_9EURY</name>
<dbReference type="PANTHER" id="PTHR30595:SF6">
    <property type="entry name" value="SCHLAFEN ALBA-2 DOMAIN-CONTAINING PROTEIN"/>
    <property type="match status" value="1"/>
</dbReference>
<organism evidence="2">
    <name type="scientific">Candidatus Methanogaster sp. ANME-2c ERB4</name>
    <dbReference type="NCBI Taxonomy" id="2759911"/>
    <lineage>
        <taxon>Archaea</taxon>
        <taxon>Methanobacteriati</taxon>
        <taxon>Methanobacteriota</taxon>
        <taxon>Stenosarchaea group</taxon>
        <taxon>Methanomicrobia</taxon>
        <taxon>Methanosarcinales</taxon>
        <taxon>ANME-2 cluster</taxon>
        <taxon>Candidatus Methanogasteraceae</taxon>
        <taxon>Candidatus Methanogaster</taxon>
    </lineage>
</organism>
<gene>
    <name evidence="2" type="ORF">BFOKDAJI_00012</name>
    <name evidence="3" type="ORF">BFOKDAJI_00041</name>
</gene>
<dbReference type="InterPro" id="IPR036388">
    <property type="entry name" value="WH-like_DNA-bd_sf"/>
</dbReference>